<accession>A0A7I7YWZ0</accession>
<dbReference type="SUPFAM" id="SSF53254">
    <property type="entry name" value="Phosphoglycerate mutase-like"/>
    <property type="match status" value="1"/>
</dbReference>
<dbReference type="InterPro" id="IPR050275">
    <property type="entry name" value="PGM_Phosphatase"/>
</dbReference>
<proteinExistence type="predicted"/>
<keyword evidence="2" id="KW-1185">Reference proteome</keyword>
<dbReference type="CDD" id="cd07067">
    <property type="entry name" value="HP_PGM_like"/>
    <property type="match status" value="1"/>
</dbReference>
<dbReference type="SMART" id="SM00855">
    <property type="entry name" value="PGAM"/>
    <property type="match status" value="1"/>
</dbReference>
<dbReference type="InterPro" id="IPR013078">
    <property type="entry name" value="His_Pase_superF_clade-1"/>
</dbReference>
<dbReference type="GO" id="GO:0005737">
    <property type="term" value="C:cytoplasm"/>
    <property type="evidence" value="ECO:0007669"/>
    <property type="project" value="TreeGrafter"/>
</dbReference>
<name>A0A7I7YWZ0_9MYCO</name>
<gene>
    <name evidence="1" type="ORF">MPRM_27940</name>
</gene>
<dbReference type="PANTHER" id="PTHR48100:SF58">
    <property type="entry name" value="PE-PGRS FAMILY PROTEIN PE_PGRS11"/>
    <property type="match status" value="1"/>
</dbReference>
<dbReference type="Gene3D" id="1.10.287.850">
    <property type="entry name" value="HP0062-like domain"/>
    <property type="match status" value="1"/>
</dbReference>
<dbReference type="InterPro" id="IPR000084">
    <property type="entry name" value="PE-PGRS_N"/>
</dbReference>
<dbReference type="GO" id="GO:0016791">
    <property type="term" value="F:phosphatase activity"/>
    <property type="evidence" value="ECO:0007669"/>
    <property type="project" value="TreeGrafter"/>
</dbReference>
<dbReference type="SUPFAM" id="SSF140459">
    <property type="entry name" value="PE/PPE dimer-like"/>
    <property type="match status" value="1"/>
</dbReference>
<dbReference type="InterPro" id="IPR038332">
    <property type="entry name" value="PPE_sf"/>
</dbReference>
<dbReference type="Proteomes" id="UP000467105">
    <property type="component" value="Chromosome"/>
</dbReference>
<dbReference type="PANTHER" id="PTHR48100">
    <property type="entry name" value="BROAD-SPECIFICITY PHOSPHATASE YOR283W-RELATED"/>
    <property type="match status" value="1"/>
</dbReference>
<dbReference type="Gene3D" id="3.40.50.1240">
    <property type="entry name" value="Phosphoglycerate mutase-like"/>
    <property type="match status" value="1"/>
</dbReference>
<protein>
    <submittedName>
        <fullName evidence="1">Uncharacterized protein</fullName>
    </submittedName>
</protein>
<evidence type="ECO:0000313" key="1">
    <source>
        <dbReference type="EMBL" id="BBZ45513.1"/>
    </source>
</evidence>
<dbReference type="Pfam" id="PF00300">
    <property type="entry name" value="His_Phos_1"/>
    <property type="match status" value="1"/>
</dbReference>
<dbReference type="AlphaFoldDB" id="A0A7I7YWZ0"/>
<organism evidence="1 2">
    <name type="scientific">Mycobacterium parmense</name>
    <dbReference type="NCBI Taxonomy" id="185642"/>
    <lineage>
        <taxon>Bacteria</taxon>
        <taxon>Bacillati</taxon>
        <taxon>Actinomycetota</taxon>
        <taxon>Actinomycetes</taxon>
        <taxon>Mycobacteriales</taxon>
        <taxon>Mycobacteriaceae</taxon>
        <taxon>Mycobacterium</taxon>
        <taxon>Mycobacterium simiae complex</taxon>
    </lineage>
</organism>
<dbReference type="InterPro" id="IPR029033">
    <property type="entry name" value="His_PPase_superfam"/>
</dbReference>
<dbReference type="Pfam" id="PF00934">
    <property type="entry name" value="PE"/>
    <property type="match status" value="1"/>
</dbReference>
<dbReference type="EMBL" id="AP022614">
    <property type="protein sequence ID" value="BBZ45513.1"/>
    <property type="molecule type" value="Genomic_DNA"/>
</dbReference>
<sequence>MFVVPDLLGTAAADAAQVGSAVLAGNQAAAIGTTQVEAAAADEVSTAVAAVFSAHGSQFQAAAAQAAAYYDRFVNNLSAAAASYAGTETSIAASMHATLSAAAATPQAGLGITAVNEFASVFNGSVHAAEGQWAGSALGEQLDPIVAAITGNTGTGTPIVIDFVRHGQSVGNALNLIDTAVPGTGLTQLGVQQSQAVANLLAGQGPFAGIFTSQLLRTQQTALPLATMLGVNPQTLPGLNEIDAGIFNGMPEVPAGILYLIGPAAWTFGLPIAPMLAPGSVHLNGIVFDQGFSGALQSMYATAMANPVIAANGHITDVAYSSEFAIEVGTLMNVNNPDPLLMLTHPLSNTGMVVVQGSPQGGWTMLSWDGVPVPPANLPTELFVDARDLIMAPQFAAYDGFESLLTGNPAAIASAVQTGVEQVAGAAIRFPVAVGEDLIDAIGV</sequence>
<reference evidence="1 2" key="1">
    <citation type="journal article" date="2019" name="Emerg. Microbes Infect.">
        <title>Comprehensive subspecies identification of 175 nontuberculous mycobacteria species based on 7547 genomic profiles.</title>
        <authorList>
            <person name="Matsumoto Y."/>
            <person name="Kinjo T."/>
            <person name="Motooka D."/>
            <person name="Nabeya D."/>
            <person name="Jung N."/>
            <person name="Uechi K."/>
            <person name="Horii T."/>
            <person name="Iida T."/>
            <person name="Fujita J."/>
            <person name="Nakamura S."/>
        </authorList>
    </citation>
    <scope>NUCLEOTIDE SEQUENCE [LARGE SCALE GENOMIC DNA]</scope>
    <source>
        <strain evidence="1 2">JCM 14742</strain>
    </source>
</reference>
<evidence type="ECO:0000313" key="2">
    <source>
        <dbReference type="Proteomes" id="UP000467105"/>
    </source>
</evidence>